<feature type="transmembrane region" description="Helical" evidence="5">
    <location>
        <begin position="327"/>
        <end position="350"/>
    </location>
</feature>
<feature type="transmembrane region" description="Helical" evidence="5">
    <location>
        <begin position="242"/>
        <end position="265"/>
    </location>
</feature>
<sequence>MKKSMSLNAVMNALKTLMGVIFPLITFPYASNVLQVENLGKVNFANSVCGYFLLFAGLGISSYAVREGSKYVNDREKLSAFSSEMFSINMITAVIAYLALFVTMLCSAKLRGYTDLLLIMSLQIFFTTIGTEWIFTIFEEYTYITVRGMIFQILSFAALFLFVKNQSDYCIYAGISVFASVGSNVLNYFRARRYCAIYFTWKIDWKTHLKPIMIIFASTLATTLYVSSDTTILGILGSDYNVGIYAVAGKIYGIVKNLLSAVLVVSIPRLSHYAGVGAKKEFNQLFNNIFGALMVVVAPAVIGLILLSREVVLFISGESYLDAVQPLQILSLALLVCLFGWLYNSCVLLPCRKEKELFFVTLVSGVLNVALNLVLIPYFKESAAAFTTLLAELCSMVMCIHYSKGLVELVFDWKIVGSVAVGCFGILAVCTVVKALPLPLLATIFTAVLGSVAVYGVILIALKNPLVLEYLAKFKQKVKRRI</sequence>
<organism evidence="6 7">
    <name type="scientific">Faecalibacterium prausnitzii</name>
    <dbReference type="NCBI Taxonomy" id="853"/>
    <lineage>
        <taxon>Bacteria</taxon>
        <taxon>Bacillati</taxon>
        <taxon>Bacillota</taxon>
        <taxon>Clostridia</taxon>
        <taxon>Eubacteriales</taxon>
        <taxon>Oscillospiraceae</taxon>
        <taxon>Faecalibacterium</taxon>
    </lineage>
</organism>
<evidence type="ECO:0000256" key="3">
    <source>
        <dbReference type="ARBA" id="ARBA00022989"/>
    </source>
</evidence>
<dbReference type="AlphaFoldDB" id="A0A2A7AQV0"/>
<protein>
    <submittedName>
        <fullName evidence="6">Flippase</fullName>
    </submittedName>
</protein>
<keyword evidence="3 5" id="KW-1133">Transmembrane helix</keyword>
<dbReference type="Pfam" id="PF01943">
    <property type="entry name" value="Polysacc_synt"/>
    <property type="match status" value="1"/>
</dbReference>
<feature type="transmembrane region" description="Helical" evidence="5">
    <location>
        <begin position="169"/>
        <end position="191"/>
    </location>
</feature>
<feature type="transmembrane region" description="Helical" evidence="5">
    <location>
        <begin position="144"/>
        <end position="163"/>
    </location>
</feature>
<feature type="transmembrane region" description="Helical" evidence="5">
    <location>
        <begin position="12"/>
        <end position="30"/>
    </location>
</feature>
<dbReference type="CDD" id="cd13128">
    <property type="entry name" value="MATE_Wzx_like"/>
    <property type="match status" value="1"/>
</dbReference>
<evidence type="ECO:0000313" key="7">
    <source>
        <dbReference type="Proteomes" id="UP000220005"/>
    </source>
</evidence>
<dbReference type="PANTHER" id="PTHR43424">
    <property type="entry name" value="LOCUS PUTATIVE PROTEIN 1-RELATED"/>
    <property type="match status" value="1"/>
</dbReference>
<dbReference type="InterPro" id="IPR052556">
    <property type="entry name" value="PolySynth_Transporter"/>
</dbReference>
<evidence type="ECO:0000256" key="1">
    <source>
        <dbReference type="ARBA" id="ARBA00004141"/>
    </source>
</evidence>
<name>A0A2A7AQV0_9FIRM</name>
<feature type="transmembrane region" description="Helical" evidence="5">
    <location>
        <begin position="212"/>
        <end position="236"/>
    </location>
</feature>
<feature type="transmembrane region" description="Helical" evidence="5">
    <location>
        <begin position="86"/>
        <end position="110"/>
    </location>
</feature>
<feature type="transmembrane region" description="Helical" evidence="5">
    <location>
        <begin position="442"/>
        <end position="462"/>
    </location>
</feature>
<reference evidence="6 7" key="1">
    <citation type="journal article" date="2017" name="Front. Microbiol.">
        <title>New Insights into the Diversity of the Genus Faecalibacterium.</title>
        <authorList>
            <person name="Benevides L."/>
            <person name="Burman S."/>
            <person name="Martin R."/>
            <person name="Robert V."/>
            <person name="Thomas M."/>
            <person name="Miquel S."/>
            <person name="Chain F."/>
            <person name="Sokol H."/>
            <person name="Bermudez-Humaran L.G."/>
            <person name="Morrison M."/>
            <person name="Langella P."/>
            <person name="Azevedo V.A."/>
            <person name="Chatel J.M."/>
            <person name="Soares S."/>
        </authorList>
    </citation>
    <scope>NUCLEOTIDE SEQUENCE [LARGE SCALE GENOMIC DNA]</scope>
    <source>
        <strain evidence="6 7">CNCM I 4575</strain>
    </source>
</reference>
<comment type="caution">
    <text evidence="6">The sequence shown here is derived from an EMBL/GenBank/DDBJ whole genome shotgun (WGS) entry which is preliminary data.</text>
</comment>
<feature type="transmembrane region" description="Helical" evidence="5">
    <location>
        <begin position="285"/>
        <end position="307"/>
    </location>
</feature>
<feature type="transmembrane region" description="Helical" evidence="5">
    <location>
        <begin position="42"/>
        <end position="65"/>
    </location>
</feature>
<dbReference type="InterPro" id="IPR002797">
    <property type="entry name" value="Polysacc_synth"/>
</dbReference>
<keyword evidence="2 5" id="KW-0812">Transmembrane</keyword>
<feature type="transmembrane region" description="Helical" evidence="5">
    <location>
        <begin position="385"/>
        <end position="403"/>
    </location>
</feature>
<proteinExistence type="predicted"/>
<accession>A0A2A7AQV0</accession>
<evidence type="ECO:0000256" key="5">
    <source>
        <dbReference type="SAM" id="Phobius"/>
    </source>
</evidence>
<keyword evidence="4 5" id="KW-0472">Membrane</keyword>
<dbReference type="PANTHER" id="PTHR43424:SF1">
    <property type="entry name" value="LOCUS PUTATIVE PROTEIN 1-RELATED"/>
    <property type="match status" value="1"/>
</dbReference>
<feature type="transmembrane region" description="Helical" evidence="5">
    <location>
        <begin position="415"/>
        <end position="436"/>
    </location>
</feature>
<evidence type="ECO:0000313" key="6">
    <source>
        <dbReference type="EMBL" id="PDX81574.1"/>
    </source>
</evidence>
<dbReference type="Proteomes" id="UP000220005">
    <property type="component" value="Unassembled WGS sequence"/>
</dbReference>
<evidence type="ECO:0000256" key="4">
    <source>
        <dbReference type="ARBA" id="ARBA00023136"/>
    </source>
</evidence>
<feature type="transmembrane region" description="Helical" evidence="5">
    <location>
        <begin position="116"/>
        <end position="137"/>
    </location>
</feature>
<dbReference type="GO" id="GO:0016020">
    <property type="term" value="C:membrane"/>
    <property type="evidence" value="ECO:0007669"/>
    <property type="project" value="UniProtKB-SubCell"/>
</dbReference>
<dbReference type="RefSeq" id="WP_097839253.1">
    <property type="nucleotide sequence ID" value="NZ_NMTY01000012.1"/>
</dbReference>
<comment type="subcellular location">
    <subcellularLocation>
        <location evidence="1">Membrane</location>
        <topology evidence="1">Multi-pass membrane protein</topology>
    </subcellularLocation>
</comment>
<evidence type="ECO:0000256" key="2">
    <source>
        <dbReference type="ARBA" id="ARBA00022692"/>
    </source>
</evidence>
<feature type="transmembrane region" description="Helical" evidence="5">
    <location>
        <begin position="357"/>
        <end position="379"/>
    </location>
</feature>
<dbReference type="EMBL" id="NMTY01000012">
    <property type="protein sequence ID" value="PDX81574.1"/>
    <property type="molecule type" value="Genomic_DNA"/>
</dbReference>
<gene>
    <name evidence="6" type="ORF">CGS58_05710</name>
</gene>